<keyword evidence="7" id="KW-1133">Transmembrane helix</keyword>
<organism evidence="9 10">
    <name type="scientific">Zhongshania aquimaris</name>
    <dbReference type="NCBI Taxonomy" id="2857107"/>
    <lineage>
        <taxon>Bacteria</taxon>
        <taxon>Pseudomonadati</taxon>
        <taxon>Pseudomonadota</taxon>
        <taxon>Gammaproteobacteria</taxon>
        <taxon>Cellvibrionales</taxon>
        <taxon>Spongiibacteraceae</taxon>
        <taxon>Zhongshania</taxon>
    </lineage>
</organism>
<evidence type="ECO:0000256" key="2">
    <source>
        <dbReference type="ARBA" id="ARBA00012438"/>
    </source>
</evidence>
<dbReference type="PANTHER" id="PTHR44936">
    <property type="entry name" value="SENSOR PROTEIN CREC"/>
    <property type="match status" value="1"/>
</dbReference>
<dbReference type="InterPro" id="IPR050980">
    <property type="entry name" value="2C_sensor_his_kinase"/>
</dbReference>
<evidence type="ECO:0000256" key="4">
    <source>
        <dbReference type="ARBA" id="ARBA00022741"/>
    </source>
</evidence>
<feature type="transmembrane region" description="Helical" evidence="7">
    <location>
        <begin position="79"/>
        <end position="100"/>
    </location>
</feature>
<evidence type="ECO:0000256" key="5">
    <source>
        <dbReference type="ARBA" id="ARBA00022777"/>
    </source>
</evidence>
<comment type="caution">
    <text evidence="9">The sequence shown here is derived from an EMBL/GenBank/DDBJ whole genome shotgun (WGS) entry which is preliminary data.</text>
</comment>
<reference evidence="9" key="1">
    <citation type="submission" date="2021-07" db="EMBL/GenBank/DDBJ databases">
        <title>Zhongshania sp. CAU 1632 isolated from seawater.</title>
        <authorList>
            <person name="Kim W."/>
        </authorList>
    </citation>
    <scope>NUCLEOTIDE SEQUENCE</scope>
    <source>
        <strain evidence="9">CAU 1632</strain>
    </source>
</reference>
<evidence type="ECO:0000256" key="7">
    <source>
        <dbReference type="SAM" id="Phobius"/>
    </source>
</evidence>
<proteinExistence type="predicted"/>
<protein>
    <recommendedName>
        <fullName evidence="2">histidine kinase</fullName>
        <ecNumber evidence="2">2.7.13.3</ecNumber>
    </recommendedName>
</protein>
<feature type="transmembrane region" description="Helical" evidence="7">
    <location>
        <begin position="165"/>
        <end position="184"/>
    </location>
</feature>
<dbReference type="RefSeq" id="WP_219042578.1">
    <property type="nucleotide sequence ID" value="NZ_JAHWDQ010000001.1"/>
</dbReference>
<feature type="domain" description="Histidine kinase" evidence="8">
    <location>
        <begin position="219"/>
        <end position="422"/>
    </location>
</feature>
<dbReference type="SMART" id="SM00388">
    <property type="entry name" value="HisKA"/>
    <property type="match status" value="1"/>
</dbReference>
<dbReference type="Proteomes" id="UP001166291">
    <property type="component" value="Unassembled WGS sequence"/>
</dbReference>
<keyword evidence="10" id="KW-1185">Reference proteome</keyword>
<dbReference type="SMART" id="SM00387">
    <property type="entry name" value="HATPase_c"/>
    <property type="match status" value="1"/>
</dbReference>
<keyword evidence="3" id="KW-0808">Transferase</keyword>
<name>A0ABS6VPY3_9GAMM</name>
<evidence type="ECO:0000256" key="6">
    <source>
        <dbReference type="ARBA" id="ARBA00022840"/>
    </source>
</evidence>
<dbReference type="EMBL" id="JAHWDQ010000001">
    <property type="protein sequence ID" value="MBW2940378.1"/>
    <property type="molecule type" value="Genomic_DNA"/>
</dbReference>
<dbReference type="EC" id="2.7.13.3" evidence="2"/>
<dbReference type="InterPro" id="IPR005467">
    <property type="entry name" value="His_kinase_dom"/>
</dbReference>
<dbReference type="PROSITE" id="PS50109">
    <property type="entry name" value="HIS_KIN"/>
    <property type="match status" value="1"/>
</dbReference>
<evidence type="ECO:0000259" key="8">
    <source>
        <dbReference type="PROSITE" id="PS50109"/>
    </source>
</evidence>
<evidence type="ECO:0000256" key="3">
    <source>
        <dbReference type="ARBA" id="ARBA00022679"/>
    </source>
</evidence>
<keyword evidence="4" id="KW-0547">Nucleotide-binding</keyword>
<evidence type="ECO:0000313" key="10">
    <source>
        <dbReference type="Proteomes" id="UP001166291"/>
    </source>
</evidence>
<gene>
    <name evidence="9" type="ORF">KXJ70_06315</name>
</gene>
<dbReference type="Pfam" id="PF02518">
    <property type="entry name" value="HATPase_c"/>
    <property type="match status" value="1"/>
</dbReference>
<dbReference type="InterPro" id="IPR003594">
    <property type="entry name" value="HATPase_dom"/>
</dbReference>
<feature type="transmembrane region" description="Helical" evidence="7">
    <location>
        <begin position="21"/>
        <end position="39"/>
    </location>
</feature>
<keyword evidence="6" id="KW-0067">ATP-binding</keyword>
<dbReference type="InterPro" id="IPR003661">
    <property type="entry name" value="HisK_dim/P_dom"/>
</dbReference>
<comment type="catalytic activity">
    <reaction evidence="1">
        <text>ATP + protein L-histidine = ADP + protein N-phospho-L-histidine.</text>
        <dbReference type="EC" id="2.7.13.3"/>
    </reaction>
</comment>
<dbReference type="GO" id="GO:0016301">
    <property type="term" value="F:kinase activity"/>
    <property type="evidence" value="ECO:0007669"/>
    <property type="project" value="UniProtKB-KW"/>
</dbReference>
<keyword evidence="5 9" id="KW-0418">Kinase</keyword>
<feature type="transmembrane region" description="Helical" evidence="7">
    <location>
        <begin position="45"/>
        <end position="67"/>
    </location>
</feature>
<keyword evidence="7" id="KW-0472">Membrane</keyword>
<dbReference type="PANTHER" id="PTHR44936:SF10">
    <property type="entry name" value="SENSOR PROTEIN RSTB"/>
    <property type="match status" value="1"/>
</dbReference>
<keyword evidence="7" id="KW-0812">Transmembrane</keyword>
<feature type="transmembrane region" description="Helical" evidence="7">
    <location>
        <begin position="129"/>
        <end position="145"/>
    </location>
</feature>
<accession>A0ABS6VPY3</accession>
<evidence type="ECO:0000313" key="9">
    <source>
        <dbReference type="EMBL" id="MBW2940378.1"/>
    </source>
</evidence>
<sequence>MVAIAKQNGSLNPNTANLRGLCIIRSLVIAGQFAAVFYAEAQLGWLLPYVTLKLLLAAISVFAAFSWWRSFRSWPVTDIELFVHLCVDTIGFSAVLYFSGGANNPFISYLLVPLCISAATLPWAYAWTLSILACAAYSLLLFFYIPLEAVSPLNHQHGASPNTHILGMWASFLVSALLISYFVFKMAHRLRQRENELARSREHRLQDEQMLAVATLAAGTAHELGTPLSTMKVILEDLAEQKSAEDADDILLLEQQLDHCKDILNKLVSTARDLSEGEVISITAGDYLTEITERWQILRPACELKTSISGDTTSLLIQLDGTVSQAILNLLNNAADVSPSDIYLELRHTSSKLIFSIEDRGPGLSPEQAAMFTKAFVSTKGKGRGLGLFLSHATANRYGGTLSWQQREGGGSQVELKLPLDKIQRPA</sequence>
<dbReference type="CDD" id="cd00082">
    <property type="entry name" value="HisKA"/>
    <property type="match status" value="1"/>
</dbReference>
<evidence type="ECO:0000256" key="1">
    <source>
        <dbReference type="ARBA" id="ARBA00000085"/>
    </source>
</evidence>